<dbReference type="InterPro" id="IPR036028">
    <property type="entry name" value="SH3-like_dom_sf"/>
</dbReference>
<dbReference type="InterPro" id="IPR051710">
    <property type="entry name" value="Phosphatase_SH3-domain"/>
</dbReference>
<dbReference type="Pfam" id="PF14604">
    <property type="entry name" value="SH3_9"/>
    <property type="match status" value="1"/>
</dbReference>
<dbReference type="PROSITE" id="PS50002">
    <property type="entry name" value="SH3"/>
    <property type="match status" value="1"/>
</dbReference>
<sequence>MAGVPPRSRLRSSNSSSSFKDRSPLETLQRMGFPKARAEKAIAATGNKGVQRASEWLLAHVNDPALDSCDAREYILYLCPVKALREALRRFWETTLQVCGWNSAHLYQPHITFSSFFKMPDSLVNVLDDVMATAADELQKWPMKGPLGLELITKSKNFIGYFVTASHHQFLEQLMIILQQAFHRAGVEMKPQMKQLHMTLAFQYEEAHHDLLMKLAQEVNAKSEALWELRMYSREATTKNVEVRRVIKDYSPLQADELLLKEEDFVYMEPEEHERSPDGWFKGTSWTTGTSGFFPGNFTTKCSQMEIWTLHRKLTLPFHSTPLASANGGGPEKEMEHSGQEDYDNLWLSGRKEDLYAKVNKSKTVVTPRKLFVIRHAERCDFAFFRKWFEKSFDATGKYCRFNINCPRKMVPRASFKDFNKDCPLTEIGKAQARITGEAIRDSGETVSFVYCSPALRCVETATEILKGLGSSCKINIEPTLFEWLGWYKPNAPIFISPQELSLFGYPVDPEYSPHQRFANIKVYESTEDYYMRSHSFAQYILRKLKPDGGNVLFVGHSGTPDACTRQLRGKPIRNHDEFRNIVRGCPYCFVGAVQEDVDQRKWNLCEPPVLPLTHLPNKEYDWRSLLE</sequence>
<dbReference type="CDD" id="cd07067">
    <property type="entry name" value="HP_PGM_like"/>
    <property type="match status" value="1"/>
</dbReference>
<dbReference type="Gene3D" id="2.30.30.40">
    <property type="entry name" value="SH3 Domains"/>
    <property type="match status" value="1"/>
</dbReference>
<feature type="domain" description="UBA" evidence="5">
    <location>
        <begin position="18"/>
        <end position="60"/>
    </location>
</feature>
<accession>A0ABM0JRA6</accession>
<dbReference type="RefSeq" id="XP_005099706.1">
    <property type="nucleotide sequence ID" value="XM_005099649.3"/>
</dbReference>
<dbReference type="Proteomes" id="UP000694888">
    <property type="component" value="Unplaced"/>
</dbReference>
<reference evidence="7" key="1">
    <citation type="submission" date="2025-08" db="UniProtKB">
        <authorList>
            <consortium name="RefSeq"/>
        </authorList>
    </citation>
    <scope>IDENTIFICATION</scope>
</reference>
<dbReference type="SUPFAM" id="SSF46934">
    <property type="entry name" value="UBA-like"/>
    <property type="match status" value="1"/>
</dbReference>
<dbReference type="Pfam" id="PF00300">
    <property type="entry name" value="His_Phos_1"/>
    <property type="match status" value="1"/>
</dbReference>
<gene>
    <name evidence="7" type="primary">LOC101863346</name>
</gene>
<organism evidence="6 7">
    <name type="scientific">Aplysia californica</name>
    <name type="common">California sea hare</name>
    <dbReference type="NCBI Taxonomy" id="6500"/>
    <lineage>
        <taxon>Eukaryota</taxon>
        <taxon>Metazoa</taxon>
        <taxon>Spiralia</taxon>
        <taxon>Lophotrochozoa</taxon>
        <taxon>Mollusca</taxon>
        <taxon>Gastropoda</taxon>
        <taxon>Heterobranchia</taxon>
        <taxon>Euthyneura</taxon>
        <taxon>Tectipleura</taxon>
        <taxon>Aplysiida</taxon>
        <taxon>Aplysioidea</taxon>
        <taxon>Aplysiidae</taxon>
        <taxon>Aplysia</taxon>
    </lineage>
</organism>
<evidence type="ECO:0000256" key="1">
    <source>
        <dbReference type="ARBA" id="ARBA00022443"/>
    </source>
</evidence>
<dbReference type="InterPro" id="IPR001452">
    <property type="entry name" value="SH3_domain"/>
</dbReference>
<dbReference type="CDD" id="cd14301">
    <property type="entry name" value="UBA_UBS3B"/>
    <property type="match status" value="1"/>
</dbReference>
<dbReference type="Pfam" id="PF22562">
    <property type="entry name" value="UBA_7"/>
    <property type="match status" value="1"/>
</dbReference>
<dbReference type="SUPFAM" id="SSF50044">
    <property type="entry name" value="SH3-domain"/>
    <property type="match status" value="1"/>
</dbReference>
<proteinExistence type="predicted"/>
<feature type="region of interest" description="Disordered" evidence="3">
    <location>
        <begin position="1"/>
        <end position="24"/>
    </location>
</feature>
<evidence type="ECO:0000313" key="6">
    <source>
        <dbReference type="Proteomes" id="UP000694888"/>
    </source>
</evidence>
<protein>
    <submittedName>
        <fullName evidence="7">Protein UBASH3A homolog</fullName>
    </submittedName>
</protein>
<dbReference type="InterPro" id="IPR013078">
    <property type="entry name" value="His_Pase_superF_clade-1"/>
</dbReference>
<dbReference type="InterPro" id="IPR015940">
    <property type="entry name" value="UBA"/>
</dbReference>
<evidence type="ECO:0000259" key="5">
    <source>
        <dbReference type="PROSITE" id="PS50030"/>
    </source>
</evidence>
<dbReference type="Gene3D" id="1.10.8.10">
    <property type="entry name" value="DNA helicase RuvA subunit, C-terminal domain"/>
    <property type="match status" value="1"/>
</dbReference>
<feature type="domain" description="SH3" evidence="4">
    <location>
        <begin position="239"/>
        <end position="304"/>
    </location>
</feature>
<keyword evidence="1 2" id="KW-0728">SH3 domain</keyword>
<dbReference type="GeneID" id="101863346"/>
<evidence type="ECO:0000259" key="4">
    <source>
        <dbReference type="PROSITE" id="PS50002"/>
    </source>
</evidence>
<dbReference type="SMART" id="SM00165">
    <property type="entry name" value="UBA"/>
    <property type="match status" value="1"/>
</dbReference>
<dbReference type="SMART" id="SM00326">
    <property type="entry name" value="SH3"/>
    <property type="match status" value="1"/>
</dbReference>
<dbReference type="SUPFAM" id="SSF53254">
    <property type="entry name" value="Phosphoglycerate mutase-like"/>
    <property type="match status" value="1"/>
</dbReference>
<evidence type="ECO:0000256" key="3">
    <source>
        <dbReference type="SAM" id="MobiDB-lite"/>
    </source>
</evidence>
<dbReference type="PANTHER" id="PTHR16469:SF27">
    <property type="entry name" value="UBIQUITIN-ASSOCIATED AND SH3 DOMAIN-CONTAINING BA-RELATED"/>
    <property type="match status" value="1"/>
</dbReference>
<dbReference type="InterPro" id="IPR009060">
    <property type="entry name" value="UBA-like_sf"/>
</dbReference>
<dbReference type="Gene3D" id="3.40.50.1240">
    <property type="entry name" value="Phosphoglycerate mutase-like"/>
    <property type="match status" value="1"/>
</dbReference>
<dbReference type="PANTHER" id="PTHR16469">
    <property type="entry name" value="UBIQUITIN-ASSOCIATED AND SH3 DOMAIN-CONTAINING BA-RELATED"/>
    <property type="match status" value="1"/>
</dbReference>
<evidence type="ECO:0000313" key="7">
    <source>
        <dbReference type="RefSeq" id="XP_005099706.1"/>
    </source>
</evidence>
<keyword evidence="6" id="KW-1185">Reference proteome</keyword>
<name>A0ABM0JRA6_APLCA</name>
<evidence type="ECO:0000256" key="2">
    <source>
        <dbReference type="PROSITE-ProRule" id="PRU00192"/>
    </source>
</evidence>
<dbReference type="InterPro" id="IPR029033">
    <property type="entry name" value="His_PPase_superfam"/>
</dbReference>
<dbReference type="PROSITE" id="PS50030">
    <property type="entry name" value="UBA"/>
    <property type="match status" value="1"/>
</dbReference>